<feature type="chain" id="PRO_5040420181" evidence="3">
    <location>
        <begin position="19"/>
        <end position="264"/>
    </location>
</feature>
<evidence type="ECO:0000313" key="5">
    <source>
        <dbReference type="Proteomes" id="UP001063166"/>
    </source>
</evidence>
<sequence length="264" mass="28400">MAWSLAITLLCFAVGVVAQQGIEHDPAPITRHPLSVRPIATVSPAAVVHSYSTPATATTPSFSKFAPSSTDPLPFMPPAAHIPSHPTWSTPSMARPVSTAARSKTPSTNVGAIVGGIIGGLVLVVSAVAAVFCFRSRKNKRRNKWQRIARGSWHDAEGKGAPLAAAPGRPFEETQGLARQNEDNYTQYVPRPEGRKYDLPKITPSYDRILQHHSSGSSDPFADPQPEPPRHAARSNSGADNIEMKINPSSPGRVPYPFDMKAYP</sequence>
<keyword evidence="2" id="KW-0472">Membrane</keyword>
<dbReference type="AlphaFoldDB" id="A0A9P3PJY5"/>
<evidence type="ECO:0000313" key="4">
    <source>
        <dbReference type="EMBL" id="GLB37116.1"/>
    </source>
</evidence>
<keyword evidence="3" id="KW-0732">Signal</keyword>
<feature type="signal peptide" evidence="3">
    <location>
        <begin position="1"/>
        <end position="18"/>
    </location>
</feature>
<keyword evidence="5" id="KW-1185">Reference proteome</keyword>
<gene>
    <name evidence="4" type="ORF">LshimejAT787_0401670</name>
</gene>
<feature type="region of interest" description="Disordered" evidence="1">
    <location>
        <begin position="180"/>
        <end position="264"/>
    </location>
</feature>
<name>A0A9P3PJY5_LYOSH</name>
<feature type="transmembrane region" description="Helical" evidence="2">
    <location>
        <begin position="110"/>
        <end position="134"/>
    </location>
</feature>
<evidence type="ECO:0000256" key="2">
    <source>
        <dbReference type="SAM" id="Phobius"/>
    </source>
</evidence>
<keyword evidence="2" id="KW-0812">Transmembrane</keyword>
<reference evidence="4" key="1">
    <citation type="submission" date="2022-07" db="EMBL/GenBank/DDBJ databases">
        <title>The genome of Lyophyllum shimeji provides insight into the initial evolution of ectomycorrhizal fungal genome.</title>
        <authorList>
            <person name="Kobayashi Y."/>
            <person name="Shibata T."/>
            <person name="Hirakawa H."/>
            <person name="Shigenobu S."/>
            <person name="Nishiyama T."/>
            <person name="Yamada A."/>
            <person name="Hasebe M."/>
            <person name="Kawaguchi M."/>
        </authorList>
    </citation>
    <scope>NUCLEOTIDE SEQUENCE</scope>
    <source>
        <strain evidence="4">AT787</strain>
    </source>
</reference>
<dbReference type="OrthoDB" id="3041544at2759"/>
<proteinExistence type="predicted"/>
<accession>A0A9P3PJY5</accession>
<evidence type="ECO:0000256" key="1">
    <source>
        <dbReference type="SAM" id="MobiDB-lite"/>
    </source>
</evidence>
<organism evidence="4 5">
    <name type="scientific">Lyophyllum shimeji</name>
    <name type="common">Hon-shimeji</name>
    <name type="synonym">Tricholoma shimeji</name>
    <dbReference type="NCBI Taxonomy" id="47721"/>
    <lineage>
        <taxon>Eukaryota</taxon>
        <taxon>Fungi</taxon>
        <taxon>Dikarya</taxon>
        <taxon>Basidiomycota</taxon>
        <taxon>Agaricomycotina</taxon>
        <taxon>Agaricomycetes</taxon>
        <taxon>Agaricomycetidae</taxon>
        <taxon>Agaricales</taxon>
        <taxon>Tricholomatineae</taxon>
        <taxon>Lyophyllaceae</taxon>
        <taxon>Lyophyllum</taxon>
    </lineage>
</organism>
<protein>
    <submittedName>
        <fullName evidence="4">Uncharacterized protein</fullName>
    </submittedName>
</protein>
<dbReference type="EMBL" id="BRPK01000004">
    <property type="protein sequence ID" value="GLB37116.1"/>
    <property type="molecule type" value="Genomic_DNA"/>
</dbReference>
<comment type="caution">
    <text evidence="4">The sequence shown here is derived from an EMBL/GenBank/DDBJ whole genome shotgun (WGS) entry which is preliminary data.</text>
</comment>
<keyword evidence="2" id="KW-1133">Transmembrane helix</keyword>
<dbReference type="Proteomes" id="UP001063166">
    <property type="component" value="Unassembled WGS sequence"/>
</dbReference>
<evidence type="ECO:0000256" key="3">
    <source>
        <dbReference type="SAM" id="SignalP"/>
    </source>
</evidence>